<dbReference type="PANTHER" id="PTHR48228:SF5">
    <property type="entry name" value="ALPHA-METHYLACYL-COA RACEMASE"/>
    <property type="match status" value="1"/>
</dbReference>
<evidence type="ECO:0000256" key="1">
    <source>
        <dbReference type="ARBA" id="ARBA00008383"/>
    </source>
</evidence>
<dbReference type="PANTHER" id="PTHR48228">
    <property type="entry name" value="SUCCINYL-COA--D-CITRAMALATE COA-TRANSFERASE"/>
    <property type="match status" value="1"/>
</dbReference>
<protein>
    <recommendedName>
        <fullName evidence="4">Alpha-methylacyl-CoA racemase</fullName>
        <ecNumber evidence="3">5.1.99.4</ecNumber>
    </recommendedName>
</protein>
<dbReference type="GO" id="GO:0008111">
    <property type="term" value="F:alpha-methylacyl-CoA racemase activity"/>
    <property type="evidence" value="ECO:0007669"/>
    <property type="project" value="UniProtKB-EC"/>
</dbReference>
<proteinExistence type="inferred from homology"/>
<keyword evidence="2 6" id="KW-0413">Isomerase</keyword>
<dbReference type="InterPro" id="IPR023606">
    <property type="entry name" value="CoA-Trfase_III_dom_1_sf"/>
</dbReference>
<comment type="similarity">
    <text evidence="1">Belongs to the CoA-transferase III family.</text>
</comment>
<dbReference type="EC" id="5.1.99.4" evidence="3"/>
<dbReference type="InterPro" id="IPR003673">
    <property type="entry name" value="CoA-Trfase_fam_III"/>
</dbReference>
<accession>A0A853BB18</accession>
<organism evidence="6 7">
    <name type="scientific">Amycolatopsis endophytica</name>
    <dbReference type="NCBI Taxonomy" id="860233"/>
    <lineage>
        <taxon>Bacteria</taxon>
        <taxon>Bacillati</taxon>
        <taxon>Actinomycetota</taxon>
        <taxon>Actinomycetes</taxon>
        <taxon>Pseudonocardiales</taxon>
        <taxon>Pseudonocardiaceae</taxon>
        <taxon>Amycolatopsis</taxon>
    </lineage>
</organism>
<dbReference type="InterPro" id="IPR050509">
    <property type="entry name" value="CoA-transferase_III"/>
</dbReference>
<name>A0A853BB18_9PSEU</name>
<dbReference type="AlphaFoldDB" id="A0A853BB18"/>
<evidence type="ECO:0000256" key="3">
    <source>
        <dbReference type="ARBA" id="ARBA00066407"/>
    </source>
</evidence>
<sequence>MMRLVSRTVPVCVGPQPRGAAGWQNPGHLHDEDEGVPMGPLAGIRVLELAGIGPGPHAAMVLADLGADVVRVERPSGGLQVLPARARDHLLRGRRSVAADLKTAEGRELVGRLVDKADVLLEGFRPGVAERLGVGPEDCLARNPRLVYGRMTGWGQDGPRASRAGHDINYISLTGALHAVRDAAGKPVPPLNLVGDFGGGSMFLVTGVLAALVERAGSGRGQVVDAAMVDGASVLMQMVWAMRAQGAWADEPGTNLLDTGCPYYDTYRCADGGYIALGALEPQFYAELLKGLGLDGEHLPAQGDRDGWPKLRERFTEVIAARTRDEWAEVFDGTDACVTPVLSLAEASRDEHLAARGSLREINGAVQAAPAPRFSRTAVAEPKPPATPGADTDEVIRDWCG</sequence>
<reference evidence="6 7" key="1">
    <citation type="submission" date="2020-07" db="EMBL/GenBank/DDBJ databases">
        <title>Sequencing the genomes of 1000 actinobacteria strains.</title>
        <authorList>
            <person name="Klenk H.-P."/>
        </authorList>
    </citation>
    <scope>NUCLEOTIDE SEQUENCE [LARGE SCALE GENOMIC DNA]</scope>
    <source>
        <strain evidence="6 7">DSM 104006</strain>
    </source>
</reference>
<evidence type="ECO:0000256" key="4">
    <source>
        <dbReference type="ARBA" id="ARBA00074506"/>
    </source>
</evidence>
<dbReference type="EMBL" id="JACCFK010000002">
    <property type="protein sequence ID" value="NYI91944.1"/>
    <property type="molecule type" value="Genomic_DNA"/>
</dbReference>
<evidence type="ECO:0000313" key="7">
    <source>
        <dbReference type="Proteomes" id="UP000549616"/>
    </source>
</evidence>
<dbReference type="Gene3D" id="3.30.1540.10">
    <property type="entry name" value="formyl-coa transferase, domain 3"/>
    <property type="match status" value="1"/>
</dbReference>
<dbReference type="Pfam" id="PF02515">
    <property type="entry name" value="CoA_transf_3"/>
    <property type="match status" value="1"/>
</dbReference>
<keyword evidence="7" id="KW-1185">Reference proteome</keyword>
<feature type="region of interest" description="Disordered" evidence="5">
    <location>
        <begin position="375"/>
        <end position="394"/>
    </location>
</feature>
<evidence type="ECO:0000256" key="2">
    <source>
        <dbReference type="ARBA" id="ARBA00023235"/>
    </source>
</evidence>
<dbReference type="Gene3D" id="3.40.50.10540">
    <property type="entry name" value="Crotonobetainyl-coa:carnitine coa-transferase, domain 1"/>
    <property type="match status" value="1"/>
</dbReference>
<dbReference type="SUPFAM" id="SSF89796">
    <property type="entry name" value="CoA-transferase family III (CaiB/BaiF)"/>
    <property type="match status" value="1"/>
</dbReference>
<dbReference type="FunFam" id="3.40.50.10540:FF:000004">
    <property type="entry name" value="Probable alpha-methylacyl-CoA racemase mcr"/>
    <property type="match status" value="1"/>
</dbReference>
<dbReference type="FunFam" id="3.30.1540.10:FF:000004">
    <property type="entry name" value="Probable alpha-methylacyl-CoA racemase mcr"/>
    <property type="match status" value="1"/>
</dbReference>
<evidence type="ECO:0000313" key="6">
    <source>
        <dbReference type="EMBL" id="NYI91944.1"/>
    </source>
</evidence>
<evidence type="ECO:0000256" key="5">
    <source>
        <dbReference type="SAM" id="MobiDB-lite"/>
    </source>
</evidence>
<gene>
    <name evidence="6" type="ORF">HNR02_005319</name>
</gene>
<dbReference type="InterPro" id="IPR044855">
    <property type="entry name" value="CoA-Trfase_III_dom3_sf"/>
</dbReference>
<comment type="caution">
    <text evidence="6">The sequence shown here is derived from an EMBL/GenBank/DDBJ whole genome shotgun (WGS) entry which is preliminary data.</text>
</comment>
<dbReference type="Proteomes" id="UP000549616">
    <property type="component" value="Unassembled WGS sequence"/>
</dbReference>